<keyword evidence="14" id="KW-1185">Reference proteome</keyword>
<evidence type="ECO:0000313" key="15">
    <source>
        <dbReference type="WBParaSite" id="TMUE_2000007909.1"/>
    </source>
</evidence>
<feature type="binding site" evidence="10">
    <location>
        <position position="270"/>
    </location>
    <ligand>
        <name>CoA</name>
        <dbReference type="ChEBI" id="CHEBI:57287"/>
    </ligand>
</feature>
<evidence type="ECO:0000256" key="1">
    <source>
        <dbReference type="ARBA" id="ARBA00005218"/>
    </source>
</evidence>
<dbReference type="SUPFAM" id="SSF53901">
    <property type="entry name" value="Thiolase-like"/>
    <property type="match status" value="2"/>
</dbReference>
<protein>
    <recommendedName>
        <fullName evidence="3 11">Hydroxymethylglutaryl-CoA synthase</fullName>
        <shortName evidence="11">HMG-CoA synthase</shortName>
        <ecNumber evidence="3 11">2.3.3.10</ecNumber>
    </recommendedName>
    <alternativeName>
        <fullName evidence="11">3-hydroxy-3-methylglutaryl coenzyme A synthase</fullName>
    </alternativeName>
</protein>
<dbReference type="PANTHER" id="PTHR43323">
    <property type="entry name" value="3-HYDROXY-3-METHYLGLUTARYL COENZYME A SYNTHASE"/>
    <property type="match status" value="1"/>
</dbReference>
<dbReference type="Pfam" id="PF08540">
    <property type="entry name" value="HMG_CoA_synt_C"/>
    <property type="match status" value="1"/>
</dbReference>
<feature type="binding site" evidence="10">
    <location>
        <position position="227"/>
    </location>
    <ligand>
        <name>CoA</name>
        <dbReference type="ChEBI" id="CHEBI:57287"/>
    </ligand>
</feature>
<dbReference type="FunFam" id="3.40.47.10:FF:000008">
    <property type="entry name" value="3-hydroxy-3-methylglutaryl coenzyme A synthase"/>
    <property type="match status" value="1"/>
</dbReference>
<dbReference type="AlphaFoldDB" id="A0A5S6QL58"/>
<dbReference type="Proteomes" id="UP000046395">
    <property type="component" value="Unassembled WGS sequence"/>
</dbReference>
<reference evidence="14" key="2">
    <citation type="submission" date="2014-03" db="EMBL/GenBank/DDBJ databases">
        <title>The whipworm genome and dual-species transcriptomics of an intimate host-pathogen interaction.</title>
        <authorList>
            <person name="Foth B.J."/>
            <person name="Tsai I.J."/>
            <person name="Reid A.J."/>
            <person name="Bancroft A.J."/>
            <person name="Nichol S."/>
            <person name="Tracey A."/>
            <person name="Holroyd N."/>
            <person name="Cotton J.A."/>
            <person name="Stanley E.J."/>
            <person name="Zarowiecki M."/>
            <person name="Liu J.Z."/>
            <person name="Huckvale T."/>
            <person name="Cooper P.J."/>
            <person name="Grencis R.K."/>
            <person name="Berriman M."/>
        </authorList>
    </citation>
    <scope>NUCLEOTIDE SEQUENCE [LARGE SCALE GENOMIC DNA]</scope>
    <source>
        <strain evidence="14">Edinburgh</strain>
    </source>
</reference>
<sequence>MAECILENGFDSASKQPVRAENVGIVGLDIYFPSFYVDQSELERYDSVSSGKYTIGLGQLEMAVCSDIEDVCSIALTVTKRLLDNYGISPCQIGRLEVGTESHFDRSKSVKTFLMQLFAEKGNSDLGGIDSINACFGATQALFNAVDWVESGHWDGRYALVVAADIAVYDKGPARSTGGAGAVAMLIGSNAPLVFHHRVRSFHVDHVYDFYKPYGNGEYPTIDGPLSVLCYFVALDRCYSLFCKKYSSAYAEESNVGIFSGILFHTPYSKLVQKSVARLIYADLLRGYPLSALTGSAAPFDLSDLPMHPKGPTELDNDKALEKRMLDLSRKTFASKTEPSLWLSKRIGNMYSASVHAAIISYLKRSALDELPGQQLLLFSYGSGYVACMFSMEIRRDTDSVVQLRQILKKLDSSIDLLERRSKVSPETFNRLLDERKAAVGCAPYSPLGDVDSLFSSTYYLAGVDELHRRSYKLKE</sequence>
<comment type="pathway">
    <text evidence="1 11">Metabolic intermediate biosynthesis; (R)-mevalonate biosynthesis; (R)-mevalonate from acetyl-CoA: step 2/3.</text>
</comment>
<dbReference type="Gene3D" id="3.40.47.10">
    <property type="match status" value="1"/>
</dbReference>
<dbReference type="CDD" id="cd00827">
    <property type="entry name" value="init_cond_enzymes"/>
    <property type="match status" value="1"/>
</dbReference>
<dbReference type="WBParaSite" id="TMUE_2000007909.2">
    <property type="protein sequence ID" value="TMUE_2000007909.2"/>
    <property type="gene ID" value="WBGene00293498"/>
</dbReference>
<evidence type="ECO:0000256" key="2">
    <source>
        <dbReference type="ARBA" id="ARBA00007061"/>
    </source>
</evidence>
<keyword evidence="4 11" id="KW-0808">Transferase</keyword>
<keyword evidence="11" id="KW-1207">Sterol metabolism</keyword>
<dbReference type="InterPro" id="IPR016039">
    <property type="entry name" value="Thiolase-like"/>
</dbReference>
<feature type="domain" description="Hydroxymethylglutaryl-coenzyme A synthase C-terminal" evidence="13">
    <location>
        <begin position="193"/>
        <end position="475"/>
    </location>
</feature>
<organism evidence="14 15">
    <name type="scientific">Trichuris muris</name>
    <name type="common">Mouse whipworm</name>
    <dbReference type="NCBI Taxonomy" id="70415"/>
    <lineage>
        <taxon>Eukaryota</taxon>
        <taxon>Metazoa</taxon>
        <taxon>Ecdysozoa</taxon>
        <taxon>Nematoda</taxon>
        <taxon>Enoplea</taxon>
        <taxon>Dorylaimia</taxon>
        <taxon>Trichinellida</taxon>
        <taxon>Trichuridae</taxon>
        <taxon>Trichuris</taxon>
    </lineage>
</organism>
<evidence type="ECO:0000256" key="11">
    <source>
        <dbReference type="RuleBase" id="RU364071"/>
    </source>
</evidence>
<keyword evidence="11" id="KW-0443">Lipid metabolism</keyword>
<evidence type="ECO:0000256" key="10">
    <source>
        <dbReference type="PIRSR" id="PIRSR610122-2"/>
    </source>
</evidence>
<evidence type="ECO:0000256" key="3">
    <source>
        <dbReference type="ARBA" id="ARBA00012978"/>
    </source>
</evidence>
<reference evidence="15" key="3">
    <citation type="submission" date="2019-12" db="UniProtKB">
        <authorList>
            <consortium name="WormBaseParasite"/>
        </authorList>
    </citation>
    <scope>IDENTIFICATION</scope>
</reference>
<feature type="domain" description="Hydroxymethylglutaryl-coenzyme A synthase N-terminal" evidence="12">
    <location>
        <begin position="20"/>
        <end position="192"/>
    </location>
</feature>
<evidence type="ECO:0000313" key="14">
    <source>
        <dbReference type="Proteomes" id="UP000046395"/>
    </source>
</evidence>
<comment type="function">
    <text evidence="11">Catalyzes the condensation of acetyl-CoA with acetoacetyl-CoA to form HMG-CoA.</text>
</comment>
<accession>A0A5S6QL58</accession>
<feature type="active site" description="Acyl-thioester intermediate" evidence="9">
    <location>
        <position position="135"/>
    </location>
</feature>
<dbReference type="NCBIfam" id="TIGR01833">
    <property type="entry name" value="HMG-CoA-S_euk"/>
    <property type="match status" value="1"/>
</dbReference>
<proteinExistence type="inferred from homology"/>
<dbReference type="WBParaSite" id="TMUE_2000007909.1">
    <property type="protein sequence ID" value="TMUE_2000007909.1"/>
    <property type="gene ID" value="WBGene00293498"/>
</dbReference>
<feature type="active site" description="Proton donor/acceptor" evidence="9">
    <location>
        <position position="265"/>
    </location>
</feature>
<dbReference type="GO" id="GO:0010142">
    <property type="term" value="P:farnesyl diphosphate biosynthetic process, mevalonate pathway"/>
    <property type="evidence" value="ECO:0007669"/>
    <property type="project" value="InterPro"/>
</dbReference>
<evidence type="ECO:0000256" key="4">
    <source>
        <dbReference type="ARBA" id="ARBA00022679"/>
    </source>
</evidence>
<dbReference type="GO" id="GO:0016126">
    <property type="term" value="P:sterol biosynthetic process"/>
    <property type="evidence" value="ECO:0007669"/>
    <property type="project" value="UniProtKB-KW"/>
</dbReference>
<keyword evidence="6 11" id="KW-0756">Sterol biosynthesis</keyword>
<dbReference type="InterPro" id="IPR013746">
    <property type="entry name" value="HMG_CoA_synt_C_dom"/>
</dbReference>
<evidence type="ECO:0000256" key="8">
    <source>
        <dbReference type="ARBA" id="ARBA00056639"/>
    </source>
</evidence>
<feature type="binding site" evidence="10">
    <location>
        <position position="274"/>
    </location>
    <ligand>
        <name>CoA</name>
        <dbReference type="ChEBI" id="CHEBI:57287"/>
    </ligand>
</feature>
<comment type="function">
    <text evidence="8">This enzyme condenses acetyl-CoA with acetoacetyl-CoA to form HMG-CoA, which is the substrate for HMG-CoA reductase.</text>
</comment>
<dbReference type="STRING" id="70415.A0A5S6QL58"/>
<evidence type="ECO:0000256" key="5">
    <source>
        <dbReference type="ARBA" id="ARBA00022955"/>
    </source>
</evidence>
<feature type="active site" description="Proton donor/acceptor" evidence="9">
    <location>
        <position position="101"/>
    </location>
</feature>
<evidence type="ECO:0000256" key="7">
    <source>
        <dbReference type="ARBA" id="ARBA00049887"/>
    </source>
</evidence>
<keyword evidence="11" id="KW-0444">Lipid biosynthesis</keyword>
<evidence type="ECO:0000256" key="9">
    <source>
        <dbReference type="PIRSR" id="PIRSR610122-1"/>
    </source>
</evidence>
<dbReference type="WBParaSite" id="TMUE_2000007909.3">
    <property type="protein sequence ID" value="TMUE_2000007909.3"/>
    <property type="gene ID" value="WBGene00293498"/>
</dbReference>
<dbReference type="GO" id="GO:0006084">
    <property type="term" value="P:acetyl-CoA metabolic process"/>
    <property type="evidence" value="ECO:0007669"/>
    <property type="project" value="InterPro"/>
</dbReference>
<reference evidence="14" key="1">
    <citation type="submission" date="2013-11" db="EMBL/GenBank/DDBJ databases">
        <authorList>
            <person name="Aslett M."/>
        </authorList>
    </citation>
    <scope>NUCLEOTIDE SEQUENCE [LARGE SCALE GENOMIC DNA]</scope>
    <source>
        <strain evidence="14">Edinburgh</strain>
    </source>
</reference>
<evidence type="ECO:0000259" key="12">
    <source>
        <dbReference type="Pfam" id="PF01154"/>
    </source>
</evidence>
<dbReference type="PANTHER" id="PTHR43323:SF2">
    <property type="entry name" value="HYDROXYMETHYLGLUTARYL-COA SYNTHASE"/>
    <property type="match status" value="1"/>
</dbReference>
<comment type="similarity">
    <text evidence="2 11">Belongs to the thiolase-like superfamily. HMG-CoA synthase family.</text>
</comment>
<comment type="catalytic activity">
    <reaction evidence="7">
        <text>acetoacetyl-CoA + acetyl-CoA + H2O = (3S)-3-hydroxy-3-methylglutaryl-CoA + CoA + H(+)</text>
        <dbReference type="Rhea" id="RHEA:10188"/>
        <dbReference type="ChEBI" id="CHEBI:15377"/>
        <dbReference type="ChEBI" id="CHEBI:15378"/>
        <dbReference type="ChEBI" id="CHEBI:43074"/>
        <dbReference type="ChEBI" id="CHEBI:57286"/>
        <dbReference type="ChEBI" id="CHEBI:57287"/>
        <dbReference type="ChEBI" id="CHEBI:57288"/>
        <dbReference type="EC" id="2.3.3.10"/>
    </reaction>
    <physiologicalReaction direction="left-to-right" evidence="7">
        <dbReference type="Rhea" id="RHEA:10189"/>
    </physiologicalReaction>
</comment>
<keyword evidence="5 11" id="KW-0752">Steroid biosynthesis</keyword>
<dbReference type="Pfam" id="PF01154">
    <property type="entry name" value="HMG_CoA_synt_N"/>
    <property type="match status" value="1"/>
</dbReference>
<dbReference type="EC" id="2.3.3.10" evidence="3 11"/>
<keyword evidence="11" id="KW-0753">Steroid metabolism</keyword>
<dbReference type="GO" id="GO:0004421">
    <property type="term" value="F:hydroxymethylglutaryl-CoA synthase activity"/>
    <property type="evidence" value="ECO:0007669"/>
    <property type="project" value="UniProtKB-EC"/>
</dbReference>
<dbReference type="UniPathway" id="UPA00058">
    <property type="reaction ID" value="UER00102"/>
</dbReference>
<name>A0A5S6QL58_TRIMR</name>
<evidence type="ECO:0000256" key="6">
    <source>
        <dbReference type="ARBA" id="ARBA00023011"/>
    </source>
</evidence>
<dbReference type="InterPro" id="IPR013528">
    <property type="entry name" value="HMG_CoA_synth_N"/>
</dbReference>
<evidence type="ECO:0000259" key="13">
    <source>
        <dbReference type="Pfam" id="PF08540"/>
    </source>
</evidence>
<dbReference type="InterPro" id="IPR010122">
    <property type="entry name" value="HMG_CoA_synthase_euk"/>
</dbReference>